<dbReference type="PANTHER" id="PTHR43653">
    <property type="entry name" value="CYTOCHROME C ASSEMBLY PROTEIN-RELATED"/>
    <property type="match status" value="1"/>
</dbReference>
<feature type="transmembrane region" description="Helical" evidence="3">
    <location>
        <begin position="527"/>
        <end position="543"/>
    </location>
</feature>
<dbReference type="AlphaFoldDB" id="A0A933SH83"/>
<feature type="transmembrane region" description="Helical" evidence="3">
    <location>
        <begin position="481"/>
        <end position="498"/>
    </location>
</feature>
<dbReference type="PRINTS" id="PR01410">
    <property type="entry name" value="CCBIOGENESIS"/>
</dbReference>
<dbReference type="GO" id="GO:0016020">
    <property type="term" value="C:membrane"/>
    <property type="evidence" value="ECO:0007669"/>
    <property type="project" value="InterPro"/>
</dbReference>
<feature type="transmembrane region" description="Helical" evidence="3">
    <location>
        <begin position="331"/>
        <end position="352"/>
    </location>
</feature>
<evidence type="ECO:0000256" key="3">
    <source>
        <dbReference type="SAM" id="Phobius"/>
    </source>
</evidence>
<feature type="transmembrane region" description="Helical" evidence="3">
    <location>
        <begin position="67"/>
        <end position="88"/>
    </location>
</feature>
<keyword evidence="3" id="KW-0472">Membrane</keyword>
<feature type="transmembrane region" description="Helical" evidence="3">
    <location>
        <begin position="372"/>
        <end position="393"/>
    </location>
</feature>
<reference evidence="6" key="1">
    <citation type="submission" date="2020-07" db="EMBL/GenBank/DDBJ databases">
        <title>Huge and variable diversity of episymbiotic CPR bacteria and DPANN archaea in groundwater ecosystems.</title>
        <authorList>
            <person name="He C.Y."/>
            <person name="Keren R."/>
            <person name="Whittaker M."/>
            <person name="Farag I.F."/>
            <person name="Doudna J."/>
            <person name="Cate J.H.D."/>
            <person name="Banfield J.F."/>
        </authorList>
    </citation>
    <scope>NUCLEOTIDE SEQUENCE</scope>
    <source>
        <strain evidence="6">NC_groundwater_1813_Pr3_B-0.1um_71_17</strain>
    </source>
</reference>
<dbReference type="InterPro" id="IPR003567">
    <property type="entry name" value="Cyt_c_biogenesis"/>
</dbReference>
<feature type="transmembrane region" description="Helical" evidence="3">
    <location>
        <begin position="503"/>
        <end position="521"/>
    </location>
</feature>
<dbReference type="GO" id="GO:0020037">
    <property type="term" value="F:heme binding"/>
    <property type="evidence" value="ECO:0007669"/>
    <property type="project" value="InterPro"/>
</dbReference>
<dbReference type="EMBL" id="JACRIW010000073">
    <property type="protein sequence ID" value="MBI5169869.1"/>
    <property type="molecule type" value="Genomic_DNA"/>
</dbReference>
<feature type="transmembrane region" description="Helical" evidence="3">
    <location>
        <begin position="227"/>
        <end position="249"/>
    </location>
</feature>
<proteinExistence type="inferred from homology"/>
<feature type="transmembrane region" description="Helical" evidence="3">
    <location>
        <begin position="781"/>
        <end position="801"/>
    </location>
</feature>
<evidence type="ECO:0000256" key="2">
    <source>
        <dbReference type="ARBA" id="ARBA00022748"/>
    </source>
</evidence>
<feature type="domain" description="Cytochrome c assembly protein" evidence="4">
    <location>
        <begin position="115"/>
        <end position="315"/>
    </location>
</feature>
<dbReference type="InterPro" id="IPR032523">
    <property type="entry name" value="CcmF_C"/>
</dbReference>
<evidence type="ECO:0000313" key="7">
    <source>
        <dbReference type="Proteomes" id="UP000696931"/>
    </source>
</evidence>
<protein>
    <submittedName>
        <fullName evidence="6">Cytochrome c biogenesis protein CcsA</fullName>
    </submittedName>
</protein>
<dbReference type="Proteomes" id="UP000696931">
    <property type="component" value="Unassembled WGS sequence"/>
</dbReference>
<evidence type="ECO:0000313" key="6">
    <source>
        <dbReference type="EMBL" id="MBI5169869.1"/>
    </source>
</evidence>
<feature type="transmembrane region" description="Helical" evidence="3">
    <location>
        <begin position="451"/>
        <end position="469"/>
    </location>
</feature>
<sequence length="814" mass="87850">MNRAAVSTAAAILVPALLVGGYLLNTHVINPGQWTTWIAFIASLVSGFAWLAAALGRGPNAEAAARTSFRIQWGAMLAGTVFLWWILFSHQFTYQYVHDYSSKTMPSHFVFAAFWGGQEGTFLLWAVLTACLGLVLMKWKHELKPAAMFFLNLPLVMLTLVSVMRGPFLRSTEVFTDGVGLNPLLQDYWMTIHPPVLFLGFSSFVVPFAIAGAALWKRDYDGWVKPVMPWVVFSTAVQATGFIMGGVWAYKVLGWGGYWGWDPVENGSLIPWLATVALLHGLLVQRVTGSLRKMNFFLAITAYVLVLYASFLTRSGVLADFSVHSFANLGLSGFLLSFIGIAGVAGYGLLIFRLNDIPNPPEPLGSYSRESFMWLGQLVFMLMCLLVTLGMSAPLVTRLFGPPANVQTSYYNLVNAPLAIAMGLLLGISPLLRWRRNEVPEQANSPGVKNLLSAAFAVLALGLLASFLLKGSNPMAEQATAWFGIGLMGWLVTVMVLYAPVTLVSVVGGVVIAAIAMFLGIRDPLPAAVVFAMGFALVANYGATVRGYRAGWKHGIAYTGHMGVSIMLIGVIASSGYGQSKQVQLPKGESVTALGYQLTFEGMQRGSDGKDLAVIAVKGADRSFTARAHFFWSEYNQGYMKNPHIERFAHKDVYISPLEMMGEDPNAHGVKFLPGEAKQLGQVKYTFEGFTPEMGDGKMKLTANLTAEQGGRTVPLHPTFEVQMGGGGGPVITPDYIPGGGQVSIVSASPQDGSVVLSMPGMEQSSGAGEILAVEVSTKPFINLVWLGALIMLISTFLVVFRRGGDVARDQAAA</sequence>
<name>A0A933SH83_UNCEI</name>
<dbReference type="InterPro" id="IPR002541">
    <property type="entry name" value="Cyt_c_assembly"/>
</dbReference>
<comment type="similarity">
    <text evidence="1">Belongs to the CcmF/CycK/Ccl1/NrfE/CcsA family.</text>
</comment>
<dbReference type="GO" id="GO:0015232">
    <property type="term" value="F:heme transmembrane transporter activity"/>
    <property type="evidence" value="ECO:0007669"/>
    <property type="project" value="InterPro"/>
</dbReference>
<feature type="transmembrane region" description="Helical" evidence="3">
    <location>
        <begin position="269"/>
        <end position="287"/>
    </location>
</feature>
<accession>A0A933SH83</accession>
<keyword evidence="3" id="KW-1133">Transmembrane helix</keyword>
<dbReference type="Pfam" id="PF01578">
    <property type="entry name" value="Cytochrom_C_asm"/>
    <property type="match status" value="1"/>
</dbReference>
<feature type="transmembrane region" description="Helical" evidence="3">
    <location>
        <begin position="555"/>
        <end position="577"/>
    </location>
</feature>
<keyword evidence="3" id="KW-0812">Transmembrane</keyword>
<comment type="caution">
    <text evidence="6">The sequence shown here is derived from an EMBL/GenBank/DDBJ whole genome shotgun (WGS) entry which is preliminary data.</text>
</comment>
<feature type="transmembrane region" description="Helical" evidence="3">
    <location>
        <begin position="108"/>
        <end position="137"/>
    </location>
</feature>
<feature type="transmembrane region" description="Helical" evidence="3">
    <location>
        <begin position="34"/>
        <end position="55"/>
    </location>
</feature>
<keyword evidence="2" id="KW-0201">Cytochrome c-type biogenesis</keyword>
<evidence type="ECO:0000259" key="5">
    <source>
        <dbReference type="Pfam" id="PF16327"/>
    </source>
</evidence>
<gene>
    <name evidence="6" type="primary">ccsA</name>
    <name evidence="6" type="ORF">HZA61_10305</name>
</gene>
<dbReference type="GO" id="GO:0017004">
    <property type="term" value="P:cytochrome complex assembly"/>
    <property type="evidence" value="ECO:0007669"/>
    <property type="project" value="UniProtKB-KW"/>
</dbReference>
<organism evidence="6 7">
    <name type="scientific">Eiseniibacteriota bacterium</name>
    <dbReference type="NCBI Taxonomy" id="2212470"/>
    <lineage>
        <taxon>Bacteria</taxon>
        <taxon>Candidatus Eiseniibacteriota</taxon>
    </lineage>
</organism>
<dbReference type="Pfam" id="PF16327">
    <property type="entry name" value="CcmF_C"/>
    <property type="match status" value="1"/>
</dbReference>
<feature type="transmembrane region" description="Helical" evidence="3">
    <location>
        <begin position="413"/>
        <end position="431"/>
    </location>
</feature>
<evidence type="ECO:0000256" key="1">
    <source>
        <dbReference type="ARBA" id="ARBA00009186"/>
    </source>
</evidence>
<dbReference type="PANTHER" id="PTHR43653:SF1">
    <property type="entry name" value="CYTOCHROME C-TYPE BIOGENESIS PROTEIN CCMF"/>
    <property type="match status" value="1"/>
</dbReference>
<feature type="transmembrane region" description="Helical" evidence="3">
    <location>
        <begin position="149"/>
        <end position="168"/>
    </location>
</feature>
<feature type="domain" description="Cytochrome c-type biogenesis protein CcmF C-terminal" evidence="5">
    <location>
        <begin position="365"/>
        <end position="496"/>
    </location>
</feature>
<feature type="transmembrane region" description="Helical" evidence="3">
    <location>
        <begin position="188"/>
        <end position="215"/>
    </location>
</feature>
<feature type="transmembrane region" description="Helical" evidence="3">
    <location>
        <begin position="294"/>
        <end position="311"/>
    </location>
</feature>
<evidence type="ECO:0000259" key="4">
    <source>
        <dbReference type="Pfam" id="PF01578"/>
    </source>
</evidence>